<comment type="caution">
    <text evidence="1">The sequence shown here is derived from an EMBL/GenBank/DDBJ whole genome shotgun (WGS) entry which is preliminary data.</text>
</comment>
<sequence length="237" mass="26934">MAPRLNIERITTDTPDWTCKVQIVDMSQDRLCLESKIRFQNLILEDKQKLMLLDTYLISTARVKLSLPSYGKIIHKFYWVLDKETLIEHIKPRLPPTKLHTTTFVSIPQMTPGPNAEIGNVLYCGPSKYAGHTQNMCREVTIADDQAKTNKDMILGNVSDNLAESSTGLIVNPVHRQVISIVEITSAASVILCARMSGCKPKKCTKDKKQFDCAKCQRKTSLVPRYYIYVIYINLLR</sequence>
<name>A0AAV9LRD0_9SOLN</name>
<gene>
    <name evidence="1" type="ORF">R3W88_032001</name>
</gene>
<proteinExistence type="predicted"/>
<organism evidence="1 2">
    <name type="scientific">Solanum pinnatisectum</name>
    <name type="common">tansyleaf nightshade</name>
    <dbReference type="NCBI Taxonomy" id="50273"/>
    <lineage>
        <taxon>Eukaryota</taxon>
        <taxon>Viridiplantae</taxon>
        <taxon>Streptophyta</taxon>
        <taxon>Embryophyta</taxon>
        <taxon>Tracheophyta</taxon>
        <taxon>Spermatophyta</taxon>
        <taxon>Magnoliopsida</taxon>
        <taxon>eudicotyledons</taxon>
        <taxon>Gunneridae</taxon>
        <taxon>Pentapetalae</taxon>
        <taxon>asterids</taxon>
        <taxon>lamiids</taxon>
        <taxon>Solanales</taxon>
        <taxon>Solanaceae</taxon>
        <taxon>Solanoideae</taxon>
        <taxon>Solaneae</taxon>
        <taxon>Solanum</taxon>
    </lineage>
</organism>
<accession>A0AAV9LRD0</accession>
<dbReference type="Proteomes" id="UP001311915">
    <property type="component" value="Unassembled WGS sequence"/>
</dbReference>
<dbReference type="PANTHER" id="PTHR47910:SF2">
    <property type="entry name" value="RIBULOSE BISPHOSPHATE CARBOXYLASE LARGE CHAIN, CATALYTIC DOMAIN-CONTAINING PROTEIN"/>
    <property type="match status" value="1"/>
</dbReference>
<dbReference type="PANTHER" id="PTHR47910">
    <property type="entry name" value="RIBULOSE BISPHOSPHATE CARBOXYLASE LARGE CHAIN, CATALYTIC DOMAIN-CONTAINING PROTEIN"/>
    <property type="match status" value="1"/>
</dbReference>
<dbReference type="EMBL" id="JAWPEI010000005">
    <property type="protein sequence ID" value="KAK4727084.1"/>
    <property type="molecule type" value="Genomic_DNA"/>
</dbReference>
<evidence type="ECO:0000313" key="2">
    <source>
        <dbReference type="Proteomes" id="UP001311915"/>
    </source>
</evidence>
<protein>
    <submittedName>
        <fullName evidence="1">Uncharacterized protein</fullName>
    </submittedName>
</protein>
<evidence type="ECO:0000313" key="1">
    <source>
        <dbReference type="EMBL" id="KAK4727084.1"/>
    </source>
</evidence>
<dbReference type="AlphaFoldDB" id="A0AAV9LRD0"/>
<reference evidence="1 2" key="1">
    <citation type="submission" date="2023-10" db="EMBL/GenBank/DDBJ databases">
        <title>Genome-Wide Identification Analysis in wild type Solanum Pinnatisectum Reveals Some Genes Defensing Phytophthora Infestans.</title>
        <authorList>
            <person name="Sun C."/>
        </authorList>
    </citation>
    <scope>NUCLEOTIDE SEQUENCE [LARGE SCALE GENOMIC DNA]</scope>
    <source>
        <strain evidence="1">LQN</strain>
        <tissue evidence="1">Leaf</tissue>
    </source>
</reference>
<keyword evidence="2" id="KW-1185">Reference proteome</keyword>